<dbReference type="AlphaFoldDB" id="A0A0E0DJN3"/>
<dbReference type="EnsemblPlants" id="OMERI04G24090.2">
    <property type="protein sequence ID" value="OMERI04G24090.2"/>
    <property type="gene ID" value="OMERI04G24090"/>
</dbReference>
<feature type="region of interest" description="Disordered" evidence="1">
    <location>
        <begin position="86"/>
        <end position="136"/>
    </location>
</feature>
<reference evidence="2" key="2">
    <citation type="submission" date="2018-05" db="EMBL/GenBank/DDBJ databases">
        <title>OmerRS3 (Oryza meridionalis Reference Sequence Version 3).</title>
        <authorList>
            <person name="Zhang J."/>
            <person name="Kudrna D."/>
            <person name="Lee S."/>
            <person name="Talag J."/>
            <person name="Welchert J."/>
            <person name="Wing R.A."/>
        </authorList>
    </citation>
    <scope>NUCLEOTIDE SEQUENCE [LARGE SCALE GENOMIC DNA]</scope>
    <source>
        <strain evidence="2">OR44</strain>
    </source>
</reference>
<feature type="region of interest" description="Disordered" evidence="1">
    <location>
        <begin position="1"/>
        <end position="43"/>
    </location>
</feature>
<dbReference type="Gramene" id="OMERI04G24090.2">
    <property type="protein sequence ID" value="OMERI04G24090.2"/>
    <property type="gene ID" value="OMERI04G24090"/>
</dbReference>
<sequence>MPGRPLRPAPSVAEARHHRVRPPRPTTGGHQPPPPATTLPSTIRRCRPSPVGRGHIAAQSPIPIFPSRRLAISRSLRPFLQIRAKSCSPSSAPPLGSRSYAASLQPSTAREDRPGAEVGRRGAHRRLARPSLPRAPTSRFRADCRYSSGLAEPKQEASTKVMKVMKASYEVACRFGPLPSDVISVCCGNPWHLLAAGIAQISNQKLVKLEYTPLSEH</sequence>
<evidence type="ECO:0000313" key="3">
    <source>
        <dbReference type="Proteomes" id="UP000008021"/>
    </source>
</evidence>
<name>A0A0E0DJN3_9ORYZ</name>
<dbReference type="Gramene" id="OMERI04G24090.1">
    <property type="protein sequence ID" value="OMERI04G24090.1"/>
    <property type="gene ID" value="OMERI04G24090"/>
</dbReference>
<organism evidence="2">
    <name type="scientific">Oryza meridionalis</name>
    <dbReference type="NCBI Taxonomy" id="40149"/>
    <lineage>
        <taxon>Eukaryota</taxon>
        <taxon>Viridiplantae</taxon>
        <taxon>Streptophyta</taxon>
        <taxon>Embryophyta</taxon>
        <taxon>Tracheophyta</taxon>
        <taxon>Spermatophyta</taxon>
        <taxon>Magnoliopsida</taxon>
        <taxon>Liliopsida</taxon>
        <taxon>Poales</taxon>
        <taxon>Poaceae</taxon>
        <taxon>BOP clade</taxon>
        <taxon>Oryzoideae</taxon>
        <taxon>Oryzeae</taxon>
        <taxon>Oryzinae</taxon>
        <taxon>Oryza</taxon>
    </lineage>
</organism>
<dbReference type="Proteomes" id="UP000008021">
    <property type="component" value="Chromosome 4"/>
</dbReference>
<keyword evidence="3" id="KW-1185">Reference proteome</keyword>
<evidence type="ECO:0000313" key="2">
    <source>
        <dbReference type="EnsemblPlants" id="OMERI04G24090.1"/>
    </source>
</evidence>
<feature type="compositionally biased region" description="Basic and acidic residues" evidence="1">
    <location>
        <begin position="109"/>
        <end position="120"/>
    </location>
</feature>
<proteinExistence type="predicted"/>
<evidence type="ECO:0000256" key="1">
    <source>
        <dbReference type="SAM" id="MobiDB-lite"/>
    </source>
</evidence>
<protein>
    <submittedName>
        <fullName evidence="2">Uncharacterized protein</fullName>
    </submittedName>
</protein>
<dbReference type="EnsemblPlants" id="OMERI04G24090.1">
    <property type="protein sequence ID" value="OMERI04G24090.1"/>
    <property type="gene ID" value="OMERI04G24090"/>
</dbReference>
<reference evidence="2" key="1">
    <citation type="submission" date="2015-04" db="UniProtKB">
        <authorList>
            <consortium name="EnsemblPlants"/>
        </authorList>
    </citation>
    <scope>IDENTIFICATION</scope>
</reference>
<accession>A0A0E0DJN3</accession>